<name>A0A1D2M1F1_ORCCI</name>
<organism evidence="2 3">
    <name type="scientific">Orchesella cincta</name>
    <name type="common">Springtail</name>
    <name type="synonym">Podura cincta</name>
    <dbReference type="NCBI Taxonomy" id="48709"/>
    <lineage>
        <taxon>Eukaryota</taxon>
        <taxon>Metazoa</taxon>
        <taxon>Ecdysozoa</taxon>
        <taxon>Arthropoda</taxon>
        <taxon>Hexapoda</taxon>
        <taxon>Collembola</taxon>
        <taxon>Entomobryomorpha</taxon>
        <taxon>Entomobryoidea</taxon>
        <taxon>Orchesellidae</taxon>
        <taxon>Orchesellinae</taxon>
        <taxon>Orchesella</taxon>
    </lineage>
</organism>
<dbReference type="AlphaFoldDB" id="A0A1D2M1F1"/>
<feature type="region of interest" description="Disordered" evidence="1">
    <location>
        <begin position="1"/>
        <end position="32"/>
    </location>
</feature>
<evidence type="ECO:0000256" key="1">
    <source>
        <dbReference type="SAM" id="MobiDB-lite"/>
    </source>
</evidence>
<evidence type="ECO:0000313" key="3">
    <source>
        <dbReference type="Proteomes" id="UP000094527"/>
    </source>
</evidence>
<dbReference type="Proteomes" id="UP000094527">
    <property type="component" value="Unassembled WGS sequence"/>
</dbReference>
<proteinExistence type="predicted"/>
<evidence type="ECO:0000313" key="2">
    <source>
        <dbReference type="EMBL" id="ODM86784.1"/>
    </source>
</evidence>
<sequence>MPKKSKKGKRKGRKKGGKKKKKEIVDPPPLHDLTKLYNDSLRQWKTPGCPEQGSEKAIEAWYMTREMLNLAT</sequence>
<feature type="compositionally biased region" description="Basic residues" evidence="1">
    <location>
        <begin position="1"/>
        <end position="22"/>
    </location>
</feature>
<dbReference type="EMBL" id="LJIJ01007265">
    <property type="protein sequence ID" value="ODM86784.1"/>
    <property type="molecule type" value="Genomic_DNA"/>
</dbReference>
<comment type="caution">
    <text evidence="2">The sequence shown here is derived from an EMBL/GenBank/DDBJ whole genome shotgun (WGS) entry which is preliminary data.</text>
</comment>
<gene>
    <name evidence="2" type="ORF">Ocin01_19898</name>
</gene>
<protein>
    <submittedName>
        <fullName evidence="2">Uncharacterized protein</fullName>
    </submittedName>
</protein>
<reference evidence="2 3" key="1">
    <citation type="journal article" date="2016" name="Genome Biol. Evol.">
        <title>Gene Family Evolution Reflects Adaptation to Soil Environmental Stressors in the Genome of the Collembolan Orchesella cincta.</title>
        <authorList>
            <person name="Faddeeva-Vakhrusheva A."/>
            <person name="Derks M.F."/>
            <person name="Anvar S.Y."/>
            <person name="Agamennone V."/>
            <person name="Suring W."/>
            <person name="Smit S."/>
            <person name="van Straalen N.M."/>
            <person name="Roelofs D."/>
        </authorList>
    </citation>
    <scope>NUCLEOTIDE SEQUENCE [LARGE SCALE GENOMIC DNA]</scope>
    <source>
        <tissue evidence="2">Mixed pool</tissue>
    </source>
</reference>
<keyword evidence="3" id="KW-1185">Reference proteome</keyword>
<accession>A0A1D2M1F1</accession>